<gene>
    <name evidence="1" type="ORF">RF11_01134</name>
</gene>
<evidence type="ECO:0000313" key="2">
    <source>
        <dbReference type="Proteomes" id="UP000031668"/>
    </source>
</evidence>
<keyword evidence="2" id="KW-1185">Reference proteome</keyword>
<dbReference type="AlphaFoldDB" id="A0A0C2MIZ7"/>
<sequence length="146" mass="16927">MNLIFNEIAFESEPYSTKELLFAVGRVLSRMQPRLLDCQFDLVKLRDDDVRREKVKECILSLDEAARYLIERCKEFYSKIMARISLQDRVIHEVWAVLFADIATFKVPETMGKLEGLDLYVSLHETVWEVWAPSLNEAIDEGVASP</sequence>
<dbReference type="Proteomes" id="UP000031668">
    <property type="component" value="Unassembled WGS sequence"/>
</dbReference>
<organism evidence="1 2">
    <name type="scientific">Thelohanellus kitauei</name>
    <name type="common">Myxosporean</name>
    <dbReference type="NCBI Taxonomy" id="669202"/>
    <lineage>
        <taxon>Eukaryota</taxon>
        <taxon>Metazoa</taxon>
        <taxon>Cnidaria</taxon>
        <taxon>Myxozoa</taxon>
        <taxon>Myxosporea</taxon>
        <taxon>Bivalvulida</taxon>
        <taxon>Platysporina</taxon>
        <taxon>Myxobolidae</taxon>
        <taxon>Thelohanellus</taxon>
    </lineage>
</organism>
<name>A0A0C2MIZ7_THEKT</name>
<proteinExistence type="predicted"/>
<evidence type="ECO:0000313" key="1">
    <source>
        <dbReference type="EMBL" id="KII64330.1"/>
    </source>
</evidence>
<dbReference type="EMBL" id="JWZT01004328">
    <property type="protein sequence ID" value="KII64330.1"/>
    <property type="molecule type" value="Genomic_DNA"/>
</dbReference>
<protein>
    <submittedName>
        <fullName evidence="1">Uncharacterized protein</fullName>
    </submittedName>
</protein>
<accession>A0A0C2MIZ7</accession>
<comment type="caution">
    <text evidence="1">The sequence shown here is derived from an EMBL/GenBank/DDBJ whole genome shotgun (WGS) entry which is preliminary data.</text>
</comment>
<reference evidence="1 2" key="1">
    <citation type="journal article" date="2014" name="Genome Biol. Evol.">
        <title>The genome of the myxosporean Thelohanellus kitauei shows adaptations to nutrient acquisition within its fish host.</title>
        <authorList>
            <person name="Yang Y."/>
            <person name="Xiong J."/>
            <person name="Zhou Z."/>
            <person name="Huo F."/>
            <person name="Miao W."/>
            <person name="Ran C."/>
            <person name="Liu Y."/>
            <person name="Zhang J."/>
            <person name="Feng J."/>
            <person name="Wang M."/>
            <person name="Wang M."/>
            <person name="Wang L."/>
            <person name="Yao B."/>
        </authorList>
    </citation>
    <scope>NUCLEOTIDE SEQUENCE [LARGE SCALE GENOMIC DNA]</scope>
    <source>
        <strain evidence="1">Wuqing</strain>
    </source>
</reference>